<dbReference type="Pfam" id="PF14040">
    <property type="entry name" value="DNase_NucA_NucB"/>
    <property type="match status" value="1"/>
</dbReference>
<proteinExistence type="predicted"/>
<feature type="signal peptide" evidence="1">
    <location>
        <begin position="1"/>
        <end position="29"/>
    </location>
</feature>
<organism evidence="3 4">
    <name type="scientific">Streptantibioticus ferralitis</name>
    <dbReference type="NCBI Taxonomy" id="236510"/>
    <lineage>
        <taxon>Bacteria</taxon>
        <taxon>Bacillati</taxon>
        <taxon>Actinomycetota</taxon>
        <taxon>Actinomycetes</taxon>
        <taxon>Kitasatosporales</taxon>
        <taxon>Streptomycetaceae</taxon>
        <taxon>Streptantibioticus</taxon>
    </lineage>
</organism>
<comment type="caution">
    <text evidence="3">The sequence shown here is derived from an EMBL/GenBank/DDBJ whole genome shotgun (WGS) entry which is preliminary data.</text>
</comment>
<evidence type="ECO:0000313" key="3">
    <source>
        <dbReference type="EMBL" id="MDF2260270.1"/>
    </source>
</evidence>
<evidence type="ECO:0000259" key="2">
    <source>
        <dbReference type="Pfam" id="PF14040"/>
    </source>
</evidence>
<keyword evidence="1" id="KW-0732">Signal</keyword>
<dbReference type="InterPro" id="IPR029476">
    <property type="entry name" value="DNase_NucA_NucB"/>
</dbReference>
<accession>A0ABT5Z8X4</accession>
<keyword evidence="4" id="KW-1185">Reference proteome</keyword>
<evidence type="ECO:0000256" key="1">
    <source>
        <dbReference type="SAM" id="SignalP"/>
    </source>
</evidence>
<protein>
    <submittedName>
        <fullName evidence="3">NucA/NucB deoxyribonuclease domain-containing protein</fullName>
    </submittedName>
</protein>
<sequence length="381" mass="41102">MLRKKFTRAAAAGAAALALVGGAAGTASAHSPHTVKHKLSVHVSKAASTWTGKAPRGATKANAKPGYTDPTGCNNPWWYLLSNQWIRTTNCYTERFRIDLILITDGVPEQVGEADFTTRSVTTLNTTGLNWSESFTVSAANLYGEAQTTPISMSLLEFTKPNTQETATGGLSGPFTLSSTKPTSGTIEYSSKVNKMQAVWDATHYVLDGPPPPGFQDPIATGYVGPEWRCDDQFWSRNGRRRNKAPGCVFPFQAATDAGILFPSKMFGLPGIRQNIATVQQNGVHIGRPGYGVPLHRTTEAQKNANRAAVCDKLKPPSPGLSCDEYPFASTAEGGTFYAPPNRGIAWVPQAEQNQQGGYLSAFYSQNRILPGDPFYMNVFA</sequence>
<reference evidence="3 4" key="1">
    <citation type="submission" date="2023-03" db="EMBL/GenBank/DDBJ databases">
        <title>Draft genome sequence of type strain Streptomyces ferralitis JCM 14344.</title>
        <authorList>
            <person name="Klaysubun C."/>
            <person name="Duangmal K."/>
        </authorList>
    </citation>
    <scope>NUCLEOTIDE SEQUENCE [LARGE SCALE GENOMIC DNA]</scope>
    <source>
        <strain evidence="3 4">JCM 14344</strain>
    </source>
</reference>
<feature type="domain" description="Deoxyribonuclease NucA/NucB" evidence="2">
    <location>
        <begin position="302"/>
        <end position="377"/>
    </location>
</feature>
<dbReference type="Proteomes" id="UP001220022">
    <property type="component" value="Unassembled WGS sequence"/>
</dbReference>
<name>A0ABT5Z8X4_9ACTN</name>
<gene>
    <name evidence="3" type="ORF">P2L57_32530</name>
</gene>
<dbReference type="EMBL" id="JARHTQ010000031">
    <property type="protein sequence ID" value="MDF2260270.1"/>
    <property type="molecule type" value="Genomic_DNA"/>
</dbReference>
<feature type="chain" id="PRO_5045683629" evidence="1">
    <location>
        <begin position="30"/>
        <end position="381"/>
    </location>
</feature>
<evidence type="ECO:0000313" key="4">
    <source>
        <dbReference type="Proteomes" id="UP001220022"/>
    </source>
</evidence>